<dbReference type="Gramene" id="LPERR10G00400.1">
    <property type="protein sequence ID" value="LPERR10G00400.1"/>
    <property type="gene ID" value="LPERR10G00400"/>
</dbReference>
<evidence type="ECO:0000313" key="2">
    <source>
        <dbReference type="Proteomes" id="UP000032180"/>
    </source>
</evidence>
<accession>A0A0D9XHA4</accession>
<organism evidence="1 2">
    <name type="scientific">Leersia perrieri</name>
    <dbReference type="NCBI Taxonomy" id="77586"/>
    <lineage>
        <taxon>Eukaryota</taxon>
        <taxon>Viridiplantae</taxon>
        <taxon>Streptophyta</taxon>
        <taxon>Embryophyta</taxon>
        <taxon>Tracheophyta</taxon>
        <taxon>Spermatophyta</taxon>
        <taxon>Magnoliopsida</taxon>
        <taxon>Liliopsida</taxon>
        <taxon>Poales</taxon>
        <taxon>Poaceae</taxon>
        <taxon>BOP clade</taxon>
        <taxon>Oryzoideae</taxon>
        <taxon>Oryzeae</taxon>
        <taxon>Oryzinae</taxon>
        <taxon>Leersia</taxon>
    </lineage>
</organism>
<protein>
    <submittedName>
        <fullName evidence="1">Uncharacterized protein</fullName>
    </submittedName>
</protein>
<reference evidence="1 2" key="1">
    <citation type="submission" date="2012-08" db="EMBL/GenBank/DDBJ databases">
        <title>Oryza genome evolution.</title>
        <authorList>
            <person name="Wing R.A."/>
        </authorList>
    </citation>
    <scope>NUCLEOTIDE SEQUENCE</scope>
</reference>
<reference evidence="1" key="3">
    <citation type="submission" date="2015-04" db="UniProtKB">
        <authorList>
            <consortium name="EnsemblPlants"/>
        </authorList>
    </citation>
    <scope>IDENTIFICATION</scope>
</reference>
<evidence type="ECO:0000313" key="1">
    <source>
        <dbReference type="EnsemblPlants" id="LPERR10G00400.1"/>
    </source>
</evidence>
<proteinExistence type="predicted"/>
<sequence>MGMPLDEYSVSSCGSCMTMVVRDAGGKVCEIVGILPLRKIRDQGSSVSAFERGYGILGYPRVFSEWMMAAKIARYWSRD</sequence>
<keyword evidence="2" id="KW-1185">Reference proteome</keyword>
<dbReference type="HOGENOM" id="CLU_2609483_0_0_1"/>
<dbReference type="AlphaFoldDB" id="A0A0D9XHA4"/>
<dbReference type="EnsemblPlants" id="LPERR10G00400.1">
    <property type="protein sequence ID" value="LPERR10G00400.1"/>
    <property type="gene ID" value="LPERR10G00400"/>
</dbReference>
<dbReference type="Proteomes" id="UP000032180">
    <property type="component" value="Chromosome 10"/>
</dbReference>
<reference evidence="2" key="2">
    <citation type="submission" date="2013-12" db="EMBL/GenBank/DDBJ databases">
        <authorList>
            <person name="Yu Y."/>
            <person name="Lee S."/>
            <person name="de Baynast K."/>
            <person name="Wissotski M."/>
            <person name="Liu L."/>
            <person name="Talag J."/>
            <person name="Goicoechea J."/>
            <person name="Angelova A."/>
            <person name="Jetty R."/>
            <person name="Kudrna D."/>
            <person name="Golser W."/>
            <person name="Rivera L."/>
            <person name="Zhang J."/>
            <person name="Wing R."/>
        </authorList>
    </citation>
    <scope>NUCLEOTIDE SEQUENCE</scope>
</reference>
<name>A0A0D9XHA4_9ORYZ</name>